<keyword evidence="1" id="KW-0812">Transmembrane</keyword>
<dbReference type="GO" id="GO:0006508">
    <property type="term" value="P:proteolysis"/>
    <property type="evidence" value="ECO:0007669"/>
    <property type="project" value="UniProtKB-KW"/>
</dbReference>
<dbReference type="EMBL" id="CP046400">
    <property type="protein sequence ID" value="QGY39876.1"/>
    <property type="molecule type" value="Genomic_DNA"/>
</dbReference>
<evidence type="ECO:0000256" key="1">
    <source>
        <dbReference type="SAM" id="Phobius"/>
    </source>
</evidence>
<feature type="transmembrane region" description="Helical" evidence="1">
    <location>
        <begin position="201"/>
        <end position="217"/>
    </location>
</feature>
<keyword evidence="2" id="KW-0645">Protease</keyword>
<keyword evidence="3" id="KW-1185">Reference proteome</keyword>
<dbReference type="RefSeq" id="WP_158947100.1">
    <property type="nucleotide sequence ID" value="NZ_CP046400.1"/>
</dbReference>
<dbReference type="PANTHER" id="PTHR36844">
    <property type="entry name" value="PROTEASE PRSW"/>
    <property type="match status" value="1"/>
</dbReference>
<dbReference type="PANTHER" id="PTHR36844:SF1">
    <property type="entry name" value="PROTEASE PRSW"/>
    <property type="match status" value="1"/>
</dbReference>
<feature type="transmembrane region" description="Helical" evidence="1">
    <location>
        <begin position="316"/>
        <end position="338"/>
    </location>
</feature>
<proteinExistence type="predicted"/>
<feature type="transmembrane region" description="Helical" evidence="1">
    <location>
        <begin position="169"/>
        <end position="189"/>
    </location>
</feature>
<keyword evidence="2" id="KW-0378">Hydrolase</keyword>
<dbReference type="Proteomes" id="UP000428328">
    <property type="component" value="Chromosome"/>
</dbReference>
<gene>
    <name evidence="2" type="ORF">GM415_06970</name>
</gene>
<protein>
    <submittedName>
        <fullName evidence="2">PrsW family intramembrane metalloprotease</fullName>
    </submittedName>
</protein>
<feature type="transmembrane region" description="Helical" evidence="1">
    <location>
        <begin position="134"/>
        <end position="157"/>
    </location>
</feature>
<name>A0A6I6JAS5_9BACT</name>
<keyword evidence="1" id="KW-0472">Membrane</keyword>
<feature type="transmembrane region" description="Helical" evidence="1">
    <location>
        <begin position="289"/>
        <end position="310"/>
    </location>
</feature>
<dbReference type="Pfam" id="PF13367">
    <property type="entry name" value="PrsW-protease"/>
    <property type="match status" value="1"/>
</dbReference>
<dbReference type="InterPro" id="IPR026898">
    <property type="entry name" value="PrsW"/>
</dbReference>
<evidence type="ECO:0000313" key="2">
    <source>
        <dbReference type="EMBL" id="QGY39876.1"/>
    </source>
</evidence>
<dbReference type="AlphaFoldDB" id="A0A6I6JAS5"/>
<feature type="transmembrane region" description="Helical" evidence="1">
    <location>
        <begin position="33"/>
        <end position="54"/>
    </location>
</feature>
<keyword evidence="2" id="KW-0482">Metalloprotease</keyword>
<organism evidence="2 3">
    <name type="scientific">Pseudodesulfovibrio cashew</name>
    <dbReference type="NCBI Taxonomy" id="2678688"/>
    <lineage>
        <taxon>Bacteria</taxon>
        <taxon>Pseudomonadati</taxon>
        <taxon>Thermodesulfobacteriota</taxon>
        <taxon>Desulfovibrionia</taxon>
        <taxon>Desulfovibrionales</taxon>
        <taxon>Desulfovibrionaceae</taxon>
    </lineage>
</organism>
<keyword evidence="1" id="KW-1133">Transmembrane helix</keyword>
<reference evidence="2 3" key="1">
    <citation type="submission" date="2019-11" db="EMBL/GenBank/DDBJ databases">
        <authorList>
            <person name="Zheng R.K."/>
            <person name="Sun C.M."/>
        </authorList>
    </citation>
    <scope>NUCLEOTIDE SEQUENCE [LARGE SCALE GENOMIC DNA]</scope>
    <source>
        <strain evidence="2 3">SRB007</strain>
    </source>
</reference>
<evidence type="ECO:0000313" key="3">
    <source>
        <dbReference type="Proteomes" id="UP000428328"/>
    </source>
</evidence>
<dbReference type="GO" id="GO:0008237">
    <property type="term" value="F:metallopeptidase activity"/>
    <property type="evidence" value="ECO:0007669"/>
    <property type="project" value="UniProtKB-KW"/>
</dbReference>
<feature type="transmembrane region" description="Helical" evidence="1">
    <location>
        <begin position="107"/>
        <end position="128"/>
    </location>
</feature>
<sequence>MNFLLLASALAPSAILLWLFLSSDEYPEPPHVVLTTFLLGFLLGPGLLVFFAYLEPFIGGLTSTNPYIYGAGAAFLMAAVPEEIGKFLILRCYAIPHREFDEPMDGIVYGVTASLGFATMENLIYVYQGGLQTALWRAVTSLPCHAMLGAIMGYHAGRAVFSTHTRRSSYFKALLIPIALHGLFDLAPLTFRAAGKLGTPISPWAGYALSLLFLAVVRQEVVLAAKATGTLRAWQRRGRGPRFVFEGAWRPFKKAGRAAVAPAQSLERNMERLGREVLGAGNRAASARVMAVIFTSACLVCLVALVWVAATGSPGLMELFILGGLSTLFGMHAVNYLVRTEEPGSAESPNTGGRPDGE</sequence>
<accession>A0A6I6JAS5</accession>
<dbReference type="KEGG" id="psel:GM415_06970"/>